<dbReference type="PANTHER" id="PTHR22960">
    <property type="entry name" value="MOLYBDOPTERIN COFACTOR SYNTHESIS PROTEIN A"/>
    <property type="match status" value="1"/>
</dbReference>
<evidence type="ECO:0000256" key="2">
    <source>
        <dbReference type="ARBA" id="ARBA00022485"/>
    </source>
</evidence>
<evidence type="ECO:0000256" key="1">
    <source>
        <dbReference type="ARBA" id="ARBA00001966"/>
    </source>
</evidence>
<dbReference type="Gene3D" id="3.20.20.70">
    <property type="entry name" value="Aldolase class I"/>
    <property type="match status" value="1"/>
</dbReference>
<name>A0A1V3A1K9_9GAMM</name>
<evidence type="ECO:0000259" key="9">
    <source>
        <dbReference type="PROSITE" id="PS51918"/>
    </source>
</evidence>
<evidence type="ECO:0000256" key="3">
    <source>
        <dbReference type="ARBA" id="ARBA00022691"/>
    </source>
</evidence>
<comment type="cofactor">
    <cofactor evidence="1">
        <name>[4Fe-4S] cluster</name>
        <dbReference type="ChEBI" id="CHEBI:49883"/>
    </cofactor>
</comment>
<dbReference type="Pfam" id="PF04055">
    <property type="entry name" value="Radical_SAM"/>
    <property type="match status" value="1"/>
</dbReference>
<keyword evidence="4" id="KW-0479">Metal-binding</keyword>
<dbReference type="GO" id="GO:0051539">
    <property type="term" value="F:4 iron, 4 sulfur cluster binding"/>
    <property type="evidence" value="ECO:0007669"/>
    <property type="project" value="UniProtKB-KW"/>
</dbReference>
<evidence type="ECO:0000313" key="11">
    <source>
        <dbReference type="Proteomes" id="UP000189177"/>
    </source>
</evidence>
<evidence type="ECO:0000256" key="6">
    <source>
        <dbReference type="ARBA" id="ARBA00023014"/>
    </source>
</evidence>
<reference evidence="10 11" key="1">
    <citation type="submission" date="2017-02" db="EMBL/GenBank/DDBJ databases">
        <title>Genomic diversity within the haloalkaliphilic genus Thioalkalivibrio.</title>
        <authorList>
            <person name="Ahn A.-C."/>
            <person name="Meier-Kolthoff J."/>
            <person name="Overmars L."/>
            <person name="Richter M."/>
            <person name="Woyke T."/>
            <person name="Sorokin D.Y."/>
            <person name="Muyzer G."/>
        </authorList>
    </citation>
    <scope>NUCLEOTIDE SEQUENCE [LARGE SCALE GENOMIC DNA]</scope>
    <source>
        <strain evidence="10 11">HL17</strain>
    </source>
</reference>
<gene>
    <name evidence="10" type="ORF">B1A74_01145</name>
</gene>
<evidence type="ECO:0000256" key="4">
    <source>
        <dbReference type="ARBA" id="ARBA00022723"/>
    </source>
</evidence>
<dbReference type="RefSeq" id="WP_143592220.1">
    <property type="nucleotide sequence ID" value="NZ_MUZR01000004.1"/>
</dbReference>
<dbReference type="GO" id="GO:0061798">
    <property type="term" value="F:GTP 3',8'-cyclase activity"/>
    <property type="evidence" value="ECO:0007669"/>
    <property type="project" value="TreeGrafter"/>
</dbReference>
<dbReference type="SFLD" id="SFLDS00029">
    <property type="entry name" value="Radical_SAM"/>
    <property type="match status" value="1"/>
</dbReference>
<feature type="domain" description="Radical SAM core" evidence="9">
    <location>
        <begin position="9"/>
        <end position="87"/>
    </location>
</feature>
<dbReference type="GO" id="GO:0061799">
    <property type="term" value="F:cyclic pyranopterin monophosphate synthase activity"/>
    <property type="evidence" value="ECO:0007669"/>
    <property type="project" value="TreeGrafter"/>
</dbReference>
<dbReference type="GO" id="GO:0046872">
    <property type="term" value="F:metal ion binding"/>
    <property type="evidence" value="ECO:0007669"/>
    <property type="project" value="UniProtKB-KW"/>
</dbReference>
<comment type="caution">
    <text evidence="10">The sequence shown here is derived from an EMBL/GenBank/DDBJ whole genome shotgun (WGS) entry which is preliminary data.</text>
</comment>
<keyword evidence="6" id="KW-0411">Iron-sulfur</keyword>
<dbReference type="EMBL" id="MUZR01000004">
    <property type="protein sequence ID" value="OOC11257.1"/>
    <property type="molecule type" value="Genomic_DNA"/>
</dbReference>
<accession>A0A1V3A1K9</accession>
<dbReference type="CDD" id="cd01335">
    <property type="entry name" value="Radical_SAM"/>
    <property type="match status" value="1"/>
</dbReference>
<dbReference type="InterPro" id="IPR013785">
    <property type="entry name" value="Aldolase_TIM"/>
</dbReference>
<sequence>MNDRGLVDPFGRTIEYVRVSVTDRCDLRCFYCMPEGFRDFEVPEHWLTFDEIERVMAAFGRLGTRRVRLTGGEPLVRHNIPDLAARL</sequence>
<dbReference type="SFLD" id="SFLDG01067">
    <property type="entry name" value="SPASM/twitch_domain_containing"/>
    <property type="match status" value="1"/>
</dbReference>
<protein>
    <submittedName>
        <fullName evidence="10">Cyclic pyranopterin phosphate synthase MoaA</fullName>
    </submittedName>
</protein>
<keyword evidence="8" id="KW-0456">Lyase</keyword>
<organism evidence="10 11">
    <name type="scientific">Thioalkalivibrio halophilus</name>
    <dbReference type="NCBI Taxonomy" id="252474"/>
    <lineage>
        <taxon>Bacteria</taxon>
        <taxon>Pseudomonadati</taxon>
        <taxon>Pseudomonadota</taxon>
        <taxon>Gammaproteobacteria</taxon>
        <taxon>Chromatiales</taxon>
        <taxon>Ectothiorhodospiraceae</taxon>
        <taxon>Thioalkalivibrio</taxon>
    </lineage>
</organism>
<dbReference type="PROSITE" id="PS51918">
    <property type="entry name" value="RADICAL_SAM"/>
    <property type="match status" value="1"/>
</dbReference>
<dbReference type="InterPro" id="IPR000385">
    <property type="entry name" value="MoaA_NifB_PqqE_Fe-S-bd_CS"/>
</dbReference>
<dbReference type="InterPro" id="IPR050105">
    <property type="entry name" value="MoCo_biosynth_MoaA/MoaC"/>
</dbReference>
<dbReference type="SUPFAM" id="SSF102114">
    <property type="entry name" value="Radical SAM enzymes"/>
    <property type="match status" value="1"/>
</dbReference>
<dbReference type="OrthoDB" id="9763993at2"/>
<feature type="non-terminal residue" evidence="10">
    <location>
        <position position="87"/>
    </location>
</feature>
<dbReference type="InterPro" id="IPR058240">
    <property type="entry name" value="rSAM_sf"/>
</dbReference>
<dbReference type="PROSITE" id="PS01305">
    <property type="entry name" value="MOAA_NIFB_PQQE"/>
    <property type="match status" value="1"/>
</dbReference>
<dbReference type="STRING" id="252474.B1A74_01145"/>
<keyword evidence="11" id="KW-1185">Reference proteome</keyword>
<evidence type="ECO:0000256" key="7">
    <source>
        <dbReference type="ARBA" id="ARBA00023150"/>
    </source>
</evidence>
<dbReference type="InterPro" id="IPR007197">
    <property type="entry name" value="rSAM"/>
</dbReference>
<keyword evidence="3" id="KW-0949">S-adenosyl-L-methionine</keyword>
<evidence type="ECO:0000313" key="10">
    <source>
        <dbReference type="EMBL" id="OOC11257.1"/>
    </source>
</evidence>
<dbReference type="Proteomes" id="UP000189177">
    <property type="component" value="Unassembled WGS sequence"/>
</dbReference>
<dbReference type="AlphaFoldDB" id="A0A1V3A1K9"/>
<keyword evidence="2" id="KW-0004">4Fe-4S</keyword>
<proteinExistence type="predicted"/>
<evidence type="ECO:0000256" key="5">
    <source>
        <dbReference type="ARBA" id="ARBA00023004"/>
    </source>
</evidence>
<dbReference type="GO" id="GO:0006777">
    <property type="term" value="P:Mo-molybdopterin cofactor biosynthetic process"/>
    <property type="evidence" value="ECO:0007669"/>
    <property type="project" value="UniProtKB-KW"/>
</dbReference>
<dbReference type="PANTHER" id="PTHR22960:SF0">
    <property type="entry name" value="MOLYBDENUM COFACTOR BIOSYNTHESIS PROTEIN 1"/>
    <property type="match status" value="1"/>
</dbReference>
<keyword evidence="5" id="KW-0408">Iron</keyword>
<keyword evidence="7" id="KW-0501">Molybdenum cofactor biosynthesis</keyword>
<evidence type="ECO:0000256" key="8">
    <source>
        <dbReference type="ARBA" id="ARBA00023239"/>
    </source>
</evidence>